<dbReference type="InterPro" id="IPR021881">
    <property type="entry name" value="NACK_C"/>
</dbReference>
<comment type="caution">
    <text evidence="10">The sequence shown here is derived from an EMBL/GenBank/DDBJ whole genome shotgun (WGS) entry which is preliminary data.</text>
</comment>
<feature type="region of interest" description="Disordered" evidence="8">
    <location>
        <begin position="1008"/>
        <end position="1044"/>
    </location>
</feature>
<dbReference type="InterPro" id="IPR019821">
    <property type="entry name" value="Kinesin_motor_CS"/>
</dbReference>
<feature type="compositionally biased region" description="Low complexity" evidence="8">
    <location>
        <begin position="681"/>
        <end position="692"/>
    </location>
</feature>
<dbReference type="PROSITE" id="PS50067">
    <property type="entry name" value="KINESIN_MOTOR_2"/>
    <property type="match status" value="1"/>
</dbReference>
<dbReference type="GO" id="GO:0008017">
    <property type="term" value="F:microtubule binding"/>
    <property type="evidence" value="ECO:0007669"/>
    <property type="project" value="InterPro"/>
</dbReference>
<feature type="binding site" evidence="6">
    <location>
        <begin position="108"/>
        <end position="115"/>
    </location>
    <ligand>
        <name>ATP</name>
        <dbReference type="ChEBI" id="CHEBI:30616"/>
    </ligand>
</feature>
<evidence type="ECO:0000256" key="3">
    <source>
        <dbReference type="ARBA" id="ARBA00022741"/>
    </source>
</evidence>
<dbReference type="SMART" id="SM00129">
    <property type="entry name" value="KISc"/>
    <property type="match status" value="1"/>
</dbReference>
<accession>A0A388LPI8</accession>
<evidence type="ECO:0000256" key="1">
    <source>
        <dbReference type="ARBA" id="ARBA00007310"/>
    </source>
</evidence>
<sequence>MHVEERSPPKQQQPAPRAGEEKICVSVRCRPLSTQEISNRDVSTWKVTDGRTLAFTGHLPERSPYPGKYNFDHVFGPECPSQKVYNDAARDVVLSSLSGINATIFAYGQTSSGKTYTMKAIMDSAALDIFNHIEKHSLGGNARTAIICTMSPALSHVDQTRNTLSFASRAKEVTNSAHVNVMVSDKVVIKQLQREIAKLQNELKSLPEETKAKELQLQEMEMEMRELAAQRDAAHAQVMELTKIILRCDSKNLMAQREYNIRVSALEIYNEVVRDLLNAESGALKLLDDPDRGTVVGKLTEEVVTSSAHLRMILAECASQRQVGETHLNDASSRSHQIIRLMVESSPKGRPGQAKLSDDVDLHGQVWMSSLNFVDLAGSERASQTMAEGTRLKEGCHINRSLLTLGTVIRKLRSASRKQRKGGVVVSTAGHLVGQDENRPPRAGPSPQATPTTEPFGSEARESRRRGRRTESRNSLALVQEIKKLEHMEDELGEDASRAMEALQKEIECLRLAQVSSGQDVAAIAKLQVEIQSIQGLRSGKGGILMEGEGARRSLKDTTTPLWCCPGRESKDQKTHDAVASLEEKLDCVQHSLEKMCPPCQPQEENKMRSSVRKTRSSGARSSATLLRQSSGIESGQHGGTMHVRRPSTPTRSFSQQMAGKTRNSGGLLCEKDENVPLEEQLPPSGQSLQSSDGVHAVSAAKDPTKRASVDIRRMQTLFKTAAEENIKSIRNYVTDLKERVAKLHYQKQLLVCKVLELEADARRSASISFEDDEEGESPMPSWPARYEQQRQEIIELWDTCHVSLLHRTHFLLTLTGDPIDAMYLEVEKRRLLWLRDQFMACTEEGKEEPTALQGAVLVMKREREMFARRMKQRFTPEERLDLYEKWGVPIDSKQRKLQLTTKLWSDAHDLKHVMASAEFIEQLMALKENVGSFSREMFQLQLVPRPTYPPWLTRIQWAIEHIADQINLVMAREAEKRGRVAMRARVKRMVMTRMKGRERAMVMAMQDNQQKGNGEVDGDDQDEGWAEGDGDGDAGQPPEGQGMKGRERVMVMALQDNHQKGKGEADGDYQDEEGEGGNECKGEADEDGEGGNECKGEGKGGREEGEGGNECNGEGDEDGEGGNDCKGEGKGGREEGEGGNECKGEADGVDQDEG</sequence>
<evidence type="ECO:0000313" key="10">
    <source>
        <dbReference type="EMBL" id="GBG84191.1"/>
    </source>
</evidence>
<organism evidence="10 11">
    <name type="scientific">Chara braunii</name>
    <name type="common">Braun's stonewort</name>
    <dbReference type="NCBI Taxonomy" id="69332"/>
    <lineage>
        <taxon>Eukaryota</taxon>
        <taxon>Viridiplantae</taxon>
        <taxon>Streptophyta</taxon>
        <taxon>Charophyceae</taxon>
        <taxon>Charales</taxon>
        <taxon>Characeae</taxon>
        <taxon>Chara</taxon>
    </lineage>
</organism>
<feature type="domain" description="Kinesin motor" evidence="9">
    <location>
        <begin position="22"/>
        <end position="433"/>
    </location>
</feature>
<reference evidence="10 11" key="1">
    <citation type="journal article" date="2018" name="Cell">
        <title>The Chara Genome: Secondary Complexity and Implications for Plant Terrestrialization.</title>
        <authorList>
            <person name="Nishiyama T."/>
            <person name="Sakayama H."/>
            <person name="Vries J.D."/>
            <person name="Buschmann H."/>
            <person name="Saint-Marcoux D."/>
            <person name="Ullrich K.K."/>
            <person name="Haas F.B."/>
            <person name="Vanderstraeten L."/>
            <person name="Becker D."/>
            <person name="Lang D."/>
            <person name="Vosolsobe S."/>
            <person name="Rombauts S."/>
            <person name="Wilhelmsson P.K.I."/>
            <person name="Janitza P."/>
            <person name="Kern R."/>
            <person name="Heyl A."/>
            <person name="Rumpler F."/>
            <person name="Villalobos L.I.A.C."/>
            <person name="Clay J.M."/>
            <person name="Skokan R."/>
            <person name="Toyoda A."/>
            <person name="Suzuki Y."/>
            <person name="Kagoshima H."/>
            <person name="Schijlen E."/>
            <person name="Tajeshwar N."/>
            <person name="Catarino B."/>
            <person name="Hetherington A.J."/>
            <person name="Saltykova A."/>
            <person name="Bonnot C."/>
            <person name="Breuninger H."/>
            <person name="Symeonidi A."/>
            <person name="Radhakrishnan G.V."/>
            <person name="Van Nieuwerburgh F."/>
            <person name="Deforce D."/>
            <person name="Chang C."/>
            <person name="Karol K.G."/>
            <person name="Hedrich R."/>
            <person name="Ulvskov P."/>
            <person name="Glockner G."/>
            <person name="Delwiche C.F."/>
            <person name="Petrasek J."/>
            <person name="Van de Peer Y."/>
            <person name="Friml J."/>
            <person name="Beilby M."/>
            <person name="Dolan L."/>
            <person name="Kohara Y."/>
            <person name="Sugano S."/>
            <person name="Fujiyama A."/>
            <person name="Delaux P.-M."/>
            <person name="Quint M."/>
            <person name="TheiBen G."/>
            <person name="Hagemann M."/>
            <person name="Harholt J."/>
            <person name="Dunand C."/>
            <person name="Zachgo S."/>
            <person name="Langdale J."/>
            <person name="Maumus F."/>
            <person name="Straeten D.V.D."/>
            <person name="Gould S.B."/>
            <person name="Rensing S.A."/>
        </authorList>
    </citation>
    <scope>NUCLEOTIDE SEQUENCE [LARGE SCALE GENOMIC DNA]</scope>
    <source>
        <strain evidence="10 11">S276</strain>
    </source>
</reference>
<dbReference type="GO" id="GO:0005874">
    <property type="term" value="C:microtubule"/>
    <property type="evidence" value="ECO:0007669"/>
    <property type="project" value="UniProtKB-KW"/>
</dbReference>
<keyword evidence="11" id="KW-1185">Reference proteome</keyword>
<dbReference type="SUPFAM" id="SSF52540">
    <property type="entry name" value="P-loop containing nucleoside triphosphate hydrolases"/>
    <property type="match status" value="2"/>
</dbReference>
<dbReference type="Pfam" id="PF00225">
    <property type="entry name" value="Kinesin"/>
    <property type="match status" value="2"/>
</dbReference>
<name>A0A388LPI8_CHABU</name>
<dbReference type="InterPro" id="IPR027640">
    <property type="entry name" value="Kinesin-like_fam"/>
</dbReference>
<dbReference type="PANTHER" id="PTHR47968">
    <property type="entry name" value="CENTROMERE PROTEIN E"/>
    <property type="match status" value="1"/>
</dbReference>
<evidence type="ECO:0000256" key="5">
    <source>
        <dbReference type="ARBA" id="ARBA00023175"/>
    </source>
</evidence>
<dbReference type="AlphaFoldDB" id="A0A388LPI8"/>
<dbReference type="GO" id="GO:0005524">
    <property type="term" value="F:ATP binding"/>
    <property type="evidence" value="ECO:0007669"/>
    <property type="project" value="UniProtKB-UniRule"/>
</dbReference>
<feature type="compositionally biased region" description="Basic and acidic residues" evidence="8">
    <location>
        <begin position="1093"/>
        <end position="1106"/>
    </location>
</feature>
<dbReference type="GO" id="GO:0003777">
    <property type="term" value="F:microtubule motor activity"/>
    <property type="evidence" value="ECO:0007669"/>
    <property type="project" value="InterPro"/>
</dbReference>
<evidence type="ECO:0000256" key="2">
    <source>
        <dbReference type="ARBA" id="ARBA00022701"/>
    </source>
</evidence>
<dbReference type="PROSITE" id="PS00411">
    <property type="entry name" value="KINESIN_MOTOR_1"/>
    <property type="match status" value="1"/>
</dbReference>
<dbReference type="InterPro" id="IPR036961">
    <property type="entry name" value="Kinesin_motor_dom_sf"/>
</dbReference>
<evidence type="ECO:0000256" key="7">
    <source>
        <dbReference type="SAM" id="Coils"/>
    </source>
</evidence>
<dbReference type="EMBL" id="BFEA01000467">
    <property type="protein sequence ID" value="GBG84191.1"/>
    <property type="molecule type" value="Genomic_DNA"/>
</dbReference>
<dbReference type="OrthoDB" id="3176171at2759"/>
<feature type="region of interest" description="Disordered" evidence="8">
    <location>
        <begin position="1057"/>
        <end position="1155"/>
    </location>
</feature>
<protein>
    <recommendedName>
        <fullName evidence="9">Kinesin motor domain-containing protein</fullName>
    </recommendedName>
</protein>
<evidence type="ECO:0000256" key="6">
    <source>
        <dbReference type="PROSITE-ProRule" id="PRU00283"/>
    </source>
</evidence>
<comment type="similarity">
    <text evidence="1">Belongs to the TRAFAC class myosin-kinesin ATPase superfamily. Kinesin family. KIN-7 subfamily.</text>
</comment>
<feature type="compositionally biased region" description="Basic and acidic residues" evidence="8">
    <location>
        <begin position="1124"/>
        <end position="1147"/>
    </location>
</feature>
<keyword evidence="5 6" id="KW-0505">Motor protein</keyword>
<dbReference type="Proteomes" id="UP000265515">
    <property type="component" value="Unassembled WGS sequence"/>
</dbReference>
<feature type="compositionally biased region" description="Acidic residues" evidence="8">
    <location>
        <begin position="1017"/>
        <end position="1033"/>
    </location>
</feature>
<dbReference type="Gramene" id="GBG84191">
    <property type="protein sequence ID" value="GBG84191"/>
    <property type="gene ID" value="CBR_g38162"/>
</dbReference>
<feature type="region of interest" description="Disordered" evidence="8">
    <location>
        <begin position="599"/>
        <end position="702"/>
    </location>
</feature>
<feature type="region of interest" description="Disordered" evidence="8">
    <location>
        <begin position="419"/>
        <end position="475"/>
    </location>
</feature>
<dbReference type="GO" id="GO:0007018">
    <property type="term" value="P:microtubule-based movement"/>
    <property type="evidence" value="ECO:0007669"/>
    <property type="project" value="InterPro"/>
</dbReference>
<evidence type="ECO:0000256" key="8">
    <source>
        <dbReference type="SAM" id="MobiDB-lite"/>
    </source>
</evidence>
<dbReference type="Gene3D" id="3.40.850.10">
    <property type="entry name" value="Kinesin motor domain"/>
    <property type="match status" value="3"/>
</dbReference>
<feature type="region of interest" description="Disordered" evidence="8">
    <location>
        <begin position="1"/>
        <end position="20"/>
    </location>
</feature>
<dbReference type="OMA" id="QVAWDCV"/>
<dbReference type="InterPro" id="IPR001752">
    <property type="entry name" value="Kinesin_motor_dom"/>
</dbReference>
<dbReference type="Pfam" id="PF11995">
    <property type="entry name" value="DUF3490"/>
    <property type="match status" value="1"/>
</dbReference>
<feature type="compositionally biased region" description="Acidic residues" evidence="8">
    <location>
        <begin position="1067"/>
        <end position="1077"/>
    </location>
</feature>
<proteinExistence type="inferred from homology"/>
<keyword evidence="7" id="KW-0175">Coiled coil</keyword>
<dbReference type="PRINTS" id="PR00380">
    <property type="entry name" value="KINESINHEAVY"/>
</dbReference>
<feature type="compositionally biased region" description="Polar residues" evidence="8">
    <location>
        <begin position="617"/>
        <end position="634"/>
    </location>
</feature>
<keyword evidence="2" id="KW-0493">Microtubule</keyword>
<keyword evidence="3 6" id="KW-0547">Nucleotide-binding</keyword>
<evidence type="ECO:0000313" key="11">
    <source>
        <dbReference type="Proteomes" id="UP000265515"/>
    </source>
</evidence>
<keyword evidence="4 6" id="KW-0067">ATP-binding</keyword>
<dbReference type="PANTHER" id="PTHR47968:SF23">
    <property type="entry name" value="KINESIN-LIKE PROTEIN KIN-7A"/>
    <property type="match status" value="1"/>
</dbReference>
<dbReference type="InterPro" id="IPR027417">
    <property type="entry name" value="P-loop_NTPase"/>
</dbReference>
<dbReference type="STRING" id="69332.A0A388LPI8"/>
<gene>
    <name evidence="10" type="ORF">CBR_g38162</name>
</gene>
<feature type="coiled-coil region" evidence="7">
    <location>
        <begin position="182"/>
        <end position="237"/>
    </location>
</feature>
<evidence type="ECO:0000256" key="4">
    <source>
        <dbReference type="ARBA" id="ARBA00022840"/>
    </source>
</evidence>
<evidence type="ECO:0000259" key="9">
    <source>
        <dbReference type="PROSITE" id="PS50067"/>
    </source>
</evidence>
<feature type="compositionally biased region" description="Polar residues" evidence="8">
    <location>
        <begin position="648"/>
        <end position="665"/>
    </location>
</feature>